<reference evidence="2" key="1">
    <citation type="journal article" date="2023" name="Front. Mar. Sci.">
        <title>A new Merluccius polli reference genome to investigate the effects of global change in West African waters.</title>
        <authorList>
            <person name="Mateo J.L."/>
            <person name="Blanco-Fernandez C."/>
            <person name="Garcia-Vazquez E."/>
            <person name="Machado-Schiaffino G."/>
        </authorList>
    </citation>
    <scope>NUCLEOTIDE SEQUENCE</scope>
    <source>
        <strain evidence="2">C29</strain>
        <tissue evidence="2">Fin</tissue>
    </source>
</reference>
<dbReference type="EMBL" id="JAOPHQ010000001">
    <property type="protein sequence ID" value="KAK0156642.1"/>
    <property type="molecule type" value="Genomic_DNA"/>
</dbReference>
<dbReference type="AlphaFoldDB" id="A0AA47NCP9"/>
<dbReference type="PANTHER" id="PTHR33198">
    <property type="entry name" value="ANK_REP_REGION DOMAIN-CONTAINING PROTEIN-RELATED"/>
    <property type="match status" value="1"/>
</dbReference>
<evidence type="ECO:0000313" key="3">
    <source>
        <dbReference type="Proteomes" id="UP001174136"/>
    </source>
</evidence>
<evidence type="ECO:0000313" key="2">
    <source>
        <dbReference type="EMBL" id="KAK0156642.1"/>
    </source>
</evidence>
<proteinExistence type="predicted"/>
<feature type="compositionally biased region" description="Polar residues" evidence="1">
    <location>
        <begin position="218"/>
        <end position="238"/>
    </location>
</feature>
<dbReference type="Proteomes" id="UP001174136">
    <property type="component" value="Unassembled WGS sequence"/>
</dbReference>
<accession>A0AA47NCP9</accession>
<name>A0AA47NCP9_MERPO</name>
<comment type="caution">
    <text evidence="2">The sequence shown here is derived from an EMBL/GenBank/DDBJ whole genome shotgun (WGS) entry which is preliminary data.</text>
</comment>
<dbReference type="PANTHER" id="PTHR33198:SF20">
    <property type="entry name" value="RETROTRANSPOSON GAG DOMAIN-CONTAINING PROTEIN"/>
    <property type="match status" value="1"/>
</dbReference>
<keyword evidence="3" id="KW-1185">Reference proteome</keyword>
<sequence>MEDGQQAPAVLGGERVANAIPMATFTIKPPEAFDFAKPHEWEKWIRRFERFRLASNLNSSTEENQMNTLVYCMGDEADDVLRGAVKKGFDDYFIPKKNVIYERAKFNKRVQQPSETVDVFLTSLYALAESCEYGQLHDELLRDRLVVGLKDSRLSERMQLDRELTLTKAITMARQSEEVKRQQTDLRGELNTASKVAVDALNKNRGKLPYAKQFKPKGQTQGNPKFNKMNTKSSRVFY</sequence>
<feature type="region of interest" description="Disordered" evidence="1">
    <location>
        <begin position="213"/>
        <end position="238"/>
    </location>
</feature>
<protein>
    <submittedName>
        <fullName evidence="2">Uncharacterized protein</fullName>
    </submittedName>
</protein>
<organism evidence="2 3">
    <name type="scientific">Merluccius polli</name>
    <name type="common">Benguela hake</name>
    <name type="synonym">Merluccius cadenati</name>
    <dbReference type="NCBI Taxonomy" id="89951"/>
    <lineage>
        <taxon>Eukaryota</taxon>
        <taxon>Metazoa</taxon>
        <taxon>Chordata</taxon>
        <taxon>Craniata</taxon>
        <taxon>Vertebrata</taxon>
        <taxon>Euteleostomi</taxon>
        <taxon>Actinopterygii</taxon>
        <taxon>Neopterygii</taxon>
        <taxon>Teleostei</taxon>
        <taxon>Neoteleostei</taxon>
        <taxon>Acanthomorphata</taxon>
        <taxon>Zeiogadaria</taxon>
        <taxon>Gadariae</taxon>
        <taxon>Gadiformes</taxon>
        <taxon>Gadoidei</taxon>
        <taxon>Merlucciidae</taxon>
        <taxon>Merluccius</taxon>
    </lineage>
</organism>
<gene>
    <name evidence="2" type="ORF">N1851_000118</name>
</gene>
<evidence type="ECO:0000256" key="1">
    <source>
        <dbReference type="SAM" id="MobiDB-lite"/>
    </source>
</evidence>